<proteinExistence type="predicted"/>
<evidence type="ECO:0000256" key="1">
    <source>
        <dbReference type="SAM" id="MobiDB-lite"/>
    </source>
</evidence>
<dbReference type="EMBL" id="CAWYQH010000112">
    <property type="protein sequence ID" value="CAK8690086.1"/>
    <property type="molecule type" value="Genomic_DNA"/>
</dbReference>
<organism evidence="2 4">
    <name type="scientific">Clavelina lepadiformis</name>
    <name type="common">Light-bulb sea squirt</name>
    <name type="synonym">Ascidia lepadiformis</name>
    <dbReference type="NCBI Taxonomy" id="159417"/>
    <lineage>
        <taxon>Eukaryota</taxon>
        <taxon>Metazoa</taxon>
        <taxon>Chordata</taxon>
        <taxon>Tunicata</taxon>
        <taxon>Ascidiacea</taxon>
        <taxon>Aplousobranchia</taxon>
        <taxon>Clavelinidae</taxon>
        <taxon>Clavelina</taxon>
    </lineage>
</organism>
<dbReference type="Proteomes" id="UP001642483">
    <property type="component" value="Unassembled WGS sequence"/>
</dbReference>
<sequence length="231" mass="26761">MQKGVRIMLSQKETAICVKCRKGYRTGDSLCHVGAYFCESDSTTHPLDTMIGHALKLDCETLVATLQKNKENGHITYIHTSCRTFLRNHARSKKRPASSTKQSSSKRVSTRSDQQSFDFKKQCFYCGYSCMFDERHPDRNKFEEVRTKSSGIYYVTLALCQSRDDELAKTVHLRLHFPALFEVICYAQQLFYPLCWKNFGVSWRPESRVPWRNCMTQTVLLIIIMTTLGIR</sequence>
<keyword evidence="4" id="KW-1185">Reference proteome</keyword>
<evidence type="ECO:0000313" key="2">
    <source>
        <dbReference type="EMBL" id="CAK8690086.1"/>
    </source>
</evidence>
<comment type="caution">
    <text evidence="2">The sequence shown here is derived from an EMBL/GenBank/DDBJ whole genome shotgun (WGS) entry which is preliminary data.</text>
</comment>
<protein>
    <submittedName>
        <fullName evidence="2">Uncharacterized protein</fullName>
    </submittedName>
</protein>
<feature type="region of interest" description="Disordered" evidence="1">
    <location>
        <begin position="88"/>
        <end position="113"/>
    </location>
</feature>
<name>A0ABP0GE70_CLALP</name>
<reference evidence="2 4" key="1">
    <citation type="submission" date="2024-02" db="EMBL/GenBank/DDBJ databases">
        <authorList>
            <person name="Daric V."/>
            <person name="Darras S."/>
        </authorList>
    </citation>
    <scope>NUCLEOTIDE SEQUENCE [LARGE SCALE GENOMIC DNA]</scope>
</reference>
<feature type="compositionally biased region" description="Low complexity" evidence="1">
    <location>
        <begin position="98"/>
        <end position="107"/>
    </location>
</feature>
<evidence type="ECO:0000313" key="4">
    <source>
        <dbReference type="Proteomes" id="UP001642483"/>
    </source>
</evidence>
<evidence type="ECO:0000313" key="3">
    <source>
        <dbReference type="EMBL" id="CAK8690089.1"/>
    </source>
</evidence>
<gene>
    <name evidence="2" type="ORF">CVLEPA_LOCUS22727</name>
    <name evidence="3" type="ORF">CVLEPA_LOCUS22730</name>
</gene>
<accession>A0ABP0GE70</accession>
<dbReference type="EMBL" id="CAWYQH010000112">
    <property type="protein sequence ID" value="CAK8690089.1"/>
    <property type="molecule type" value="Genomic_DNA"/>
</dbReference>